<dbReference type="Proteomes" id="UP001220324">
    <property type="component" value="Unassembled WGS sequence"/>
</dbReference>
<evidence type="ECO:0000256" key="3">
    <source>
        <dbReference type="ARBA" id="ARBA00022827"/>
    </source>
</evidence>
<keyword evidence="5" id="KW-0520">NAD</keyword>
<evidence type="ECO:0000256" key="4">
    <source>
        <dbReference type="ARBA" id="ARBA00023002"/>
    </source>
</evidence>
<name>A0AAD6GE77_9EURO</name>
<sequence>MAKLVIIGAGFAGVWSALSAKRLTTFVNKESSLEIQVIAPEPSLVMRPRLYEANPSEMVHPLGPIFKEAGISFFQGVAQAIDTKMNTIYARSIEGVESTITYDRLILAAGSSVVHPRGISGITHNAFDVDSLASAGRLDAHLQSLTSLPPSPSRDTIVVCGAGFTGIEAAAELPRRLSHIQNARIILVSSADQVGPEFASSSRSVITQALTELGVELKLGAAVTAIDADGVTLASGERIPAKTAIWTAGVRATPLTQQISGEKDNLGRLRVGQHLRVPSVDNVFATGDAACAYADAVGKHYVLMSCQHALSLGRVSGHNAAADLLGEPLVDYQQAAYNCCLDLGGWGAVISAGWDRELSLSGAQAKKIKCYINQQLIYPPGGLEEALAQANPLLPDSDELFRQMQEAVA</sequence>
<evidence type="ECO:0000259" key="6">
    <source>
        <dbReference type="Pfam" id="PF07992"/>
    </source>
</evidence>
<evidence type="ECO:0000313" key="8">
    <source>
        <dbReference type="Proteomes" id="UP001220324"/>
    </source>
</evidence>
<dbReference type="PANTHER" id="PTHR43706">
    <property type="entry name" value="NADH DEHYDROGENASE"/>
    <property type="match status" value="1"/>
</dbReference>
<keyword evidence="8" id="KW-1185">Reference proteome</keyword>
<dbReference type="Pfam" id="PF07992">
    <property type="entry name" value="Pyr_redox_2"/>
    <property type="match status" value="1"/>
</dbReference>
<evidence type="ECO:0000313" key="7">
    <source>
        <dbReference type="EMBL" id="KAJ5538765.1"/>
    </source>
</evidence>
<gene>
    <name evidence="7" type="ORF">N7494_008244</name>
</gene>
<keyword evidence="2" id="KW-0285">Flavoprotein</keyword>
<dbReference type="InterPro" id="IPR045024">
    <property type="entry name" value="NDH-2"/>
</dbReference>
<dbReference type="InterPro" id="IPR023753">
    <property type="entry name" value="FAD/NAD-binding_dom"/>
</dbReference>
<dbReference type="PRINTS" id="PR00368">
    <property type="entry name" value="FADPNR"/>
</dbReference>
<organism evidence="7 8">
    <name type="scientific">Penicillium frequentans</name>
    <dbReference type="NCBI Taxonomy" id="3151616"/>
    <lineage>
        <taxon>Eukaryota</taxon>
        <taxon>Fungi</taxon>
        <taxon>Dikarya</taxon>
        <taxon>Ascomycota</taxon>
        <taxon>Pezizomycotina</taxon>
        <taxon>Eurotiomycetes</taxon>
        <taxon>Eurotiomycetidae</taxon>
        <taxon>Eurotiales</taxon>
        <taxon>Aspergillaceae</taxon>
        <taxon>Penicillium</taxon>
    </lineage>
</organism>
<dbReference type="InterPro" id="IPR036188">
    <property type="entry name" value="FAD/NAD-bd_sf"/>
</dbReference>
<dbReference type="Gene3D" id="3.50.50.100">
    <property type="match status" value="1"/>
</dbReference>
<evidence type="ECO:0000256" key="1">
    <source>
        <dbReference type="ARBA" id="ARBA00005272"/>
    </source>
</evidence>
<dbReference type="GO" id="GO:0003954">
    <property type="term" value="F:NADH dehydrogenase activity"/>
    <property type="evidence" value="ECO:0007669"/>
    <property type="project" value="InterPro"/>
</dbReference>
<dbReference type="PANTHER" id="PTHR43706:SF45">
    <property type="entry name" value="NADH DEHYDROGENASE-LIKE PROTEIN RV1812C"/>
    <property type="match status" value="1"/>
</dbReference>
<accession>A0AAD6GE77</accession>
<evidence type="ECO:0000256" key="2">
    <source>
        <dbReference type="ARBA" id="ARBA00022630"/>
    </source>
</evidence>
<feature type="domain" description="FAD/NAD(P)-binding" evidence="6">
    <location>
        <begin position="3"/>
        <end position="310"/>
    </location>
</feature>
<keyword evidence="3" id="KW-0274">FAD</keyword>
<dbReference type="AlphaFoldDB" id="A0AAD6GE77"/>
<comment type="caution">
    <text evidence="7">The sequence shown here is derived from an EMBL/GenBank/DDBJ whole genome shotgun (WGS) entry which is preliminary data.</text>
</comment>
<protein>
    <recommendedName>
        <fullName evidence="6">FAD/NAD(P)-binding domain-containing protein</fullName>
    </recommendedName>
</protein>
<evidence type="ECO:0000256" key="5">
    <source>
        <dbReference type="ARBA" id="ARBA00023027"/>
    </source>
</evidence>
<proteinExistence type="inferred from homology"/>
<dbReference type="EMBL" id="JAQIZZ010000006">
    <property type="protein sequence ID" value="KAJ5538765.1"/>
    <property type="molecule type" value="Genomic_DNA"/>
</dbReference>
<dbReference type="SUPFAM" id="SSF51905">
    <property type="entry name" value="FAD/NAD(P)-binding domain"/>
    <property type="match status" value="1"/>
</dbReference>
<reference evidence="7 8" key="1">
    <citation type="journal article" date="2023" name="IMA Fungus">
        <title>Comparative genomic study of the Penicillium genus elucidates a diverse pangenome and 15 lateral gene transfer events.</title>
        <authorList>
            <person name="Petersen C."/>
            <person name="Sorensen T."/>
            <person name="Nielsen M.R."/>
            <person name="Sondergaard T.E."/>
            <person name="Sorensen J.L."/>
            <person name="Fitzpatrick D.A."/>
            <person name="Frisvad J.C."/>
            <person name="Nielsen K.L."/>
        </authorList>
    </citation>
    <scope>NUCLEOTIDE SEQUENCE [LARGE SCALE GENOMIC DNA]</scope>
    <source>
        <strain evidence="7 8">IBT 35679</strain>
    </source>
</reference>
<comment type="similarity">
    <text evidence="1">Belongs to the NADH dehydrogenase family.</text>
</comment>
<keyword evidence="4" id="KW-0560">Oxidoreductase</keyword>
<dbReference type="PRINTS" id="PR00411">
    <property type="entry name" value="PNDRDTASEI"/>
</dbReference>